<name>A0A096AG60_9BACT</name>
<feature type="transmembrane region" description="Helical" evidence="6">
    <location>
        <begin position="12"/>
        <end position="28"/>
    </location>
</feature>
<keyword evidence="3 6" id="KW-1133">Transmembrane helix</keyword>
<feature type="domain" description="DUF6576" evidence="8">
    <location>
        <begin position="276"/>
        <end position="317"/>
    </location>
</feature>
<dbReference type="InterPro" id="IPR022764">
    <property type="entry name" value="Peptidase_S54_rhomboid_dom"/>
</dbReference>
<dbReference type="GO" id="GO:0006508">
    <property type="term" value="P:proteolysis"/>
    <property type="evidence" value="ECO:0007669"/>
    <property type="project" value="UniProtKB-KW"/>
</dbReference>
<keyword evidence="2 6" id="KW-0812">Transmembrane</keyword>
<protein>
    <submittedName>
        <fullName evidence="9">Protease</fullName>
    </submittedName>
</protein>
<dbReference type="SUPFAM" id="SSF144091">
    <property type="entry name" value="Rhomboid-like"/>
    <property type="match status" value="1"/>
</dbReference>
<evidence type="ECO:0000256" key="3">
    <source>
        <dbReference type="ARBA" id="ARBA00022989"/>
    </source>
</evidence>
<feature type="transmembrane region" description="Helical" evidence="6">
    <location>
        <begin position="169"/>
        <end position="189"/>
    </location>
</feature>
<keyword evidence="9" id="KW-0378">Hydrolase</keyword>
<dbReference type="InterPro" id="IPR046483">
    <property type="entry name" value="DUF6576"/>
</dbReference>
<evidence type="ECO:0000256" key="1">
    <source>
        <dbReference type="ARBA" id="ARBA00004141"/>
    </source>
</evidence>
<reference evidence="9 10" key="1">
    <citation type="submission" date="2014-07" db="EMBL/GenBank/DDBJ databases">
        <authorList>
            <person name="McCorrison J."/>
            <person name="Sanka R."/>
            <person name="Torralba M."/>
            <person name="Gillis M."/>
            <person name="Haft D.H."/>
            <person name="Methe B."/>
            <person name="Sutton G."/>
            <person name="Nelson K.E."/>
        </authorList>
    </citation>
    <scope>NUCLEOTIDE SEQUENCE [LARGE SCALE GENOMIC DNA]</scope>
    <source>
        <strain evidence="9 10">DNF00666</strain>
    </source>
</reference>
<dbReference type="MEROPS" id="S54.025"/>
<dbReference type="RefSeq" id="WP_036865701.1">
    <property type="nucleotide sequence ID" value="NZ_JRNS01000433.1"/>
</dbReference>
<evidence type="ECO:0000256" key="6">
    <source>
        <dbReference type="SAM" id="Phobius"/>
    </source>
</evidence>
<keyword evidence="4 6" id="KW-0472">Membrane</keyword>
<dbReference type="GO" id="GO:0016020">
    <property type="term" value="C:membrane"/>
    <property type="evidence" value="ECO:0007669"/>
    <property type="project" value="UniProtKB-SubCell"/>
</dbReference>
<proteinExistence type="predicted"/>
<dbReference type="PANTHER" id="PTHR43066:SF11">
    <property type="entry name" value="PEPTIDASE S54 RHOMBOID DOMAIN-CONTAINING PROTEIN"/>
    <property type="match status" value="1"/>
</dbReference>
<feature type="domain" description="Peptidase S54 rhomboid" evidence="7">
    <location>
        <begin position="47"/>
        <end position="212"/>
    </location>
</feature>
<evidence type="ECO:0000256" key="5">
    <source>
        <dbReference type="SAM" id="MobiDB-lite"/>
    </source>
</evidence>
<dbReference type="Gene3D" id="1.20.1540.10">
    <property type="entry name" value="Rhomboid-like"/>
    <property type="match status" value="1"/>
</dbReference>
<feature type="transmembrane region" description="Helical" evidence="6">
    <location>
        <begin position="48"/>
        <end position="75"/>
    </location>
</feature>
<feature type="compositionally biased region" description="Low complexity" evidence="5">
    <location>
        <begin position="263"/>
        <end position="272"/>
    </location>
</feature>
<dbReference type="AlphaFoldDB" id="A0A096AG60"/>
<keyword evidence="9" id="KW-0645">Protease</keyword>
<comment type="subcellular location">
    <subcellularLocation>
        <location evidence="1">Membrane</location>
        <topology evidence="1">Multi-pass membrane protein</topology>
    </subcellularLocation>
</comment>
<evidence type="ECO:0000259" key="7">
    <source>
        <dbReference type="Pfam" id="PF01694"/>
    </source>
</evidence>
<evidence type="ECO:0000259" key="8">
    <source>
        <dbReference type="Pfam" id="PF20216"/>
    </source>
</evidence>
<feature type="compositionally biased region" description="Polar residues" evidence="5">
    <location>
        <begin position="252"/>
        <end position="262"/>
    </location>
</feature>
<feature type="transmembrane region" description="Helical" evidence="6">
    <location>
        <begin position="195"/>
        <end position="215"/>
    </location>
</feature>
<dbReference type="EMBL" id="JRNS01000433">
    <property type="protein sequence ID" value="KGF46128.1"/>
    <property type="molecule type" value="Genomic_DNA"/>
</dbReference>
<comment type="caution">
    <text evidence="9">The sequence shown here is derived from an EMBL/GenBank/DDBJ whole genome shotgun (WGS) entry which is preliminary data.</text>
</comment>
<evidence type="ECO:0000256" key="4">
    <source>
        <dbReference type="ARBA" id="ARBA00023136"/>
    </source>
</evidence>
<evidence type="ECO:0000313" key="9">
    <source>
        <dbReference type="EMBL" id="KGF46128.1"/>
    </source>
</evidence>
<accession>A0A096AG60</accession>
<feature type="transmembrane region" description="Helical" evidence="6">
    <location>
        <begin position="87"/>
        <end position="112"/>
    </location>
</feature>
<dbReference type="GO" id="GO:0004252">
    <property type="term" value="F:serine-type endopeptidase activity"/>
    <property type="evidence" value="ECO:0007669"/>
    <property type="project" value="InterPro"/>
</dbReference>
<evidence type="ECO:0000313" key="10">
    <source>
        <dbReference type="Proteomes" id="UP000029578"/>
    </source>
</evidence>
<dbReference type="Pfam" id="PF01694">
    <property type="entry name" value="Rhomboid"/>
    <property type="match status" value="1"/>
</dbReference>
<evidence type="ECO:0000256" key="2">
    <source>
        <dbReference type="ARBA" id="ARBA00022692"/>
    </source>
</evidence>
<feature type="region of interest" description="Disordered" evidence="5">
    <location>
        <begin position="244"/>
        <end position="288"/>
    </location>
</feature>
<organism evidence="9 10">
    <name type="scientific">Prevotella melaninogenica DNF00666</name>
    <dbReference type="NCBI Taxonomy" id="1401073"/>
    <lineage>
        <taxon>Bacteria</taxon>
        <taxon>Pseudomonadati</taxon>
        <taxon>Bacteroidota</taxon>
        <taxon>Bacteroidia</taxon>
        <taxon>Bacteroidales</taxon>
        <taxon>Prevotellaceae</taxon>
        <taxon>Prevotella</taxon>
    </lineage>
</organism>
<dbReference type="Pfam" id="PF20216">
    <property type="entry name" value="DUF6576"/>
    <property type="match status" value="1"/>
</dbReference>
<sequence>MRNIPVVTKNLLIINILVFIATYVVRGLNIDLNDILGLHFFLAPDFRIWQFFTYMFMHGGFTHILMNMFMLWMFGMVVENVWGPRKFLFYYIVCGVGAGLCQELAQYGTYLVEGLAHFDSVRIGATVLPMNVYLNMMNTVGASGAIYGVLLAFGMLFPEERMFIIPIPIPIKAKWIVMGSIVVELFSAIGTSNDGVAHLAHLGGMLFGFILIRYWKKHPYSGYGDFGMNRGHQFFDRMKNTWEQRGGRDSRNASNGNSGSWTNASQSNNANNRSDWDYNAQKKQQQEEVDRILDKIRKSGYDSLTKDEKQKLFDSSKS</sequence>
<dbReference type="InterPro" id="IPR035952">
    <property type="entry name" value="Rhomboid-like_sf"/>
</dbReference>
<dbReference type="PANTHER" id="PTHR43066">
    <property type="entry name" value="RHOMBOID-RELATED PROTEIN"/>
    <property type="match status" value="1"/>
</dbReference>
<feature type="transmembrane region" description="Helical" evidence="6">
    <location>
        <begin position="132"/>
        <end position="157"/>
    </location>
</feature>
<dbReference type="Proteomes" id="UP000029578">
    <property type="component" value="Unassembled WGS sequence"/>
</dbReference>
<gene>
    <name evidence="9" type="ORF">HMPREF0661_08860</name>
</gene>